<dbReference type="SMART" id="SM00091">
    <property type="entry name" value="PAS"/>
    <property type="match status" value="1"/>
</dbReference>
<dbReference type="FunFam" id="1.10.1300.10:FF:000002">
    <property type="entry name" value="Phosphodiesterase"/>
    <property type="match status" value="1"/>
</dbReference>
<evidence type="ECO:0000256" key="2">
    <source>
        <dbReference type="ARBA" id="ARBA00004703"/>
    </source>
</evidence>
<feature type="binding site" evidence="9">
    <location>
        <position position="729"/>
    </location>
    <ligand>
        <name>AMP</name>
        <dbReference type="ChEBI" id="CHEBI:456215"/>
    </ligand>
</feature>
<comment type="pathway">
    <text evidence="2">Purine metabolism; 3',5'-cyclic AMP degradation; AMP from 3',5'-cyclic AMP: step 1/1.</text>
</comment>
<dbReference type="InterPro" id="IPR036971">
    <property type="entry name" value="PDEase_catalytic_dom_sf"/>
</dbReference>
<evidence type="ECO:0000256" key="6">
    <source>
        <dbReference type="ARBA" id="ARBA00022801"/>
    </source>
</evidence>
<gene>
    <name evidence="14" type="ORF">BEMITA_LOCUS10111</name>
</gene>
<dbReference type="InterPro" id="IPR002073">
    <property type="entry name" value="PDEase_catalytic_dom"/>
</dbReference>
<dbReference type="InterPro" id="IPR003607">
    <property type="entry name" value="HD/PDEase_dom"/>
</dbReference>
<dbReference type="PRINTS" id="PR00387">
    <property type="entry name" value="PDIESTERASE1"/>
</dbReference>
<dbReference type="Pfam" id="PF13426">
    <property type="entry name" value="PAS_9"/>
    <property type="match status" value="1"/>
</dbReference>
<evidence type="ECO:0000313" key="14">
    <source>
        <dbReference type="EMBL" id="CAH0391502.1"/>
    </source>
</evidence>
<evidence type="ECO:0000256" key="1">
    <source>
        <dbReference type="ARBA" id="ARBA00001968"/>
    </source>
</evidence>
<feature type="binding site" evidence="10">
    <location>
        <position position="729"/>
    </location>
    <ligand>
        <name>Zn(2+)</name>
        <dbReference type="ChEBI" id="CHEBI:29105"/>
        <label>1</label>
    </ligand>
</feature>
<comment type="cofactor">
    <cofactor evidence="1">
        <name>a divalent metal cation</name>
        <dbReference type="ChEBI" id="CHEBI:60240"/>
    </cofactor>
</comment>
<feature type="binding site" evidence="9">
    <location>
        <position position="594"/>
    </location>
    <ligand>
        <name>AMP</name>
        <dbReference type="ChEBI" id="CHEBI:456215"/>
    </ligand>
</feature>
<evidence type="ECO:0000256" key="10">
    <source>
        <dbReference type="PIRSR" id="PIRSR623088-3"/>
    </source>
</evidence>
<protein>
    <recommendedName>
        <fullName evidence="4">3',5'-cyclic-AMP phosphodiesterase</fullName>
        <ecNumber evidence="4">3.1.4.53</ecNumber>
    </recommendedName>
</protein>
<dbReference type="EMBL" id="OU963867">
    <property type="protein sequence ID" value="CAH0391502.1"/>
    <property type="molecule type" value="Genomic_DNA"/>
</dbReference>
<feature type="domain" description="PDEase" evidence="13">
    <location>
        <begin position="477"/>
        <end position="823"/>
    </location>
</feature>
<dbReference type="SUPFAM" id="SSF55785">
    <property type="entry name" value="PYP-like sensor domain (PAS domain)"/>
    <property type="match status" value="1"/>
</dbReference>
<dbReference type="Gene3D" id="3.40.50.2300">
    <property type="match status" value="1"/>
</dbReference>
<evidence type="ECO:0000256" key="5">
    <source>
        <dbReference type="ARBA" id="ARBA00022723"/>
    </source>
</evidence>
<dbReference type="SUPFAM" id="SSF52172">
    <property type="entry name" value="CheY-like"/>
    <property type="match status" value="1"/>
</dbReference>
<dbReference type="Pfam" id="PF23198">
    <property type="entry name" value="PDE8A_N"/>
    <property type="match status" value="1"/>
</dbReference>
<dbReference type="CDD" id="cd00077">
    <property type="entry name" value="HDc"/>
    <property type="match status" value="1"/>
</dbReference>
<dbReference type="SMART" id="SM00471">
    <property type="entry name" value="HDc"/>
    <property type="match status" value="1"/>
</dbReference>
<dbReference type="NCBIfam" id="TIGR00229">
    <property type="entry name" value="sensory_box"/>
    <property type="match status" value="1"/>
</dbReference>
<dbReference type="AlphaFoldDB" id="A0A9P0AGR5"/>
<dbReference type="Gene3D" id="3.30.450.20">
    <property type="entry name" value="PAS domain"/>
    <property type="match status" value="1"/>
</dbReference>
<reference evidence="14" key="1">
    <citation type="submission" date="2021-12" db="EMBL/GenBank/DDBJ databases">
        <authorList>
            <person name="King R."/>
        </authorList>
    </citation>
    <scope>NUCLEOTIDE SEQUENCE</scope>
</reference>
<feature type="non-terminal residue" evidence="14">
    <location>
        <position position="863"/>
    </location>
</feature>
<feature type="binding site" evidence="9">
    <location>
        <position position="781"/>
    </location>
    <ligand>
        <name>AMP</name>
        <dbReference type="ChEBI" id="CHEBI:456215"/>
    </ligand>
</feature>
<dbReference type="Gene3D" id="1.10.1300.10">
    <property type="entry name" value="3'5'-cyclic nucleotide phosphodiesterase, catalytic domain"/>
    <property type="match status" value="1"/>
</dbReference>
<dbReference type="InterPro" id="IPR035965">
    <property type="entry name" value="PAS-like_dom_sf"/>
</dbReference>
<keyword evidence="7" id="KW-0114">cAMP</keyword>
<dbReference type="PROSITE" id="PS50112">
    <property type="entry name" value="PAS"/>
    <property type="match status" value="1"/>
</dbReference>
<dbReference type="Proteomes" id="UP001152759">
    <property type="component" value="Chromosome 6"/>
</dbReference>
<dbReference type="InterPro" id="IPR011006">
    <property type="entry name" value="CheY-like_superfamily"/>
</dbReference>
<evidence type="ECO:0000256" key="8">
    <source>
        <dbReference type="PIRSR" id="PIRSR623088-1"/>
    </source>
</evidence>
<keyword evidence="15" id="KW-1185">Reference proteome</keyword>
<proteinExistence type="inferred from homology"/>
<name>A0A9P0AGR5_BEMTA</name>
<evidence type="ECO:0000256" key="11">
    <source>
        <dbReference type="SAM" id="MobiDB-lite"/>
    </source>
</evidence>
<feature type="binding site" evidence="10">
    <location>
        <position position="557"/>
    </location>
    <ligand>
        <name>Zn(2+)</name>
        <dbReference type="ChEBI" id="CHEBI:29105"/>
        <label>1</label>
    </ligand>
</feature>
<feature type="active site" description="Proton donor" evidence="8">
    <location>
        <position position="553"/>
    </location>
</feature>
<evidence type="ECO:0000259" key="12">
    <source>
        <dbReference type="PROSITE" id="PS50112"/>
    </source>
</evidence>
<comment type="similarity">
    <text evidence="3">Belongs to the cyclic nucleotide phosphodiesterase family. PDE8 subfamily.</text>
</comment>
<evidence type="ECO:0000256" key="7">
    <source>
        <dbReference type="ARBA" id="ARBA00023149"/>
    </source>
</evidence>
<dbReference type="CDD" id="cd00130">
    <property type="entry name" value="PAS"/>
    <property type="match status" value="1"/>
</dbReference>
<dbReference type="SUPFAM" id="SSF109604">
    <property type="entry name" value="HD-domain/PDEase-like"/>
    <property type="match status" value="1"/>
</dbReference>
<dbReference type="EC" id="3.1.4.53" evidence="4"/>
<dbReference type="PROSITE" id="PS51845">
    <property type="entry name" value="PDEASE_I_2"/>
    <property type="match status" value="1"/>
</dbReference>
<feature type="binding site" evidence="9">
    <location>
        <begin position="553"/>
        <end position="557"/>
    </location>
    <ligand>
        <name>AMP</name>
        <dbReference type="ChEBI" id="CHEBI:456215"/>
    </ligand>
</feature>
<evidence type="ECO:0000256" key="4">
    <source>
        <dbReference type="ARBA" id="ARBA00012276"/>
    </source>
</evidence>
<dbReference type="PANTHER" id="PTHR11347">
    <property type="entry name" value="CYCLIC NUCLEOTIDE PHOSPHODIESTERASE"/>
    <property type="match status" value="1"/>
</dbReference>
<feature type="binding site" evidence="10">
    <location>
        <position position="594"/>
    </location>
    <ligand>
        <name>Zn(2+)</name>
        <dbReference type="ChEBI" id="CHEBI:29105"/>
        <label>2</label>
    </ligand>
</feature>
<dbReference type="InterPro" id="IPR023088">
    <property type="entry name" value="PDEase"/>
</dbReference>
<dbReference type="Pfam" id="PF00233">
    <property type="entry name" value="PDEase_I"/>
    <property type="match status" value="1"/>
</dbReference>
<evidence type="ECO:0000259" key="13">
    <source>
        <dbReference type="PROSITE" id="PS51845"/>
    </source>
</evidence>
<feature type="compositionally biased region" description="Polar residues" evidence="11">
    <location>
        <begin position="443"/>
        <end position="463"/>
    </location>
</feature>
<sequence length="863" mass="96353">SGDLEDPTGKIRDHLVANSTSQYASEQQKQCWGCCAGCPLLRSSPSQRRHNNTSLKVQASKENIVEDEGNKIDSQSIVIDNFNTLTVLLATSREDGVFATLKSTIESLGYCLFTAATEEATRDVILQSNPQVVFIDLRQPNFRGDHICKFIRAIKKRQCPYLIAVMKRRGLEKDKKDVKLALKYGYNRVILEPLTENQCLSELVQLAESELPLHSALTQNEAVFASLDKTRDLVLVTDANHSIQFVNKAMSHTLGYSRSELLGKQLPSVHQIGSMDMILRHLERGFDWEGKVSWKAKSGDNIVLQCRASPFRTSGKTNSHYIYIQDNPSDGHALPRGSVPSIRKGSYDLKSINSEGAQSARRQSLAKLHNLPLEAPITRVISLICSAQENSSDHVVQILDKVMDILRTTELYSSHLKADNIRCDDPVTSDLIGALISQGPAPVSTTRRSSNDSAAVKSQTLVPSTGGGPPGLRSTPYTLAASPQLKELLEGSLAWDFNIFKLEDLSGKRPLAYLGMNILLHFEVHKTLGCDERTLHSWLVVMERHYHSHNTYHNSTHAADVLQATAVFLEREHIKRHLDGLDEACCLIAAATHDIDHPGKSSLFLINSGDDLAILYNDISVLESHHAALTFKLTLKDDRINIFKGLEHDTYKVARQSIVDMILATEMTKHFEHLAKFVSVFNKTGSTSLSDDAPLGDCKSPSEMGADLIWANSPDELNLMKRMMIKCADVSNPTRPLTMCVEWARRIAEEYFTQTDDEKANKLPVVMPQFDRTTCSIPKSQMGFVDFIINDMFEAWDAFIDMPEMLYHMRSNYQHWKDLEERGVTSLGDACGKSLPASRRPTTTDLLSPGAPRRVLPNKYHSK</sequence>
<feature type="binding site" evidence="10">
    <location>
        <position position="593"/>
    </location>
    <ligand>
        <name>Zn(2+)</name>
        <dbReference type="ChEBI" id="CHEBI:29105"/>
        <label>1</label>
    </ligand>
</feature>
<dbReference type="InterPro" id="IPR000014">
    <property type="entry name" value="PAS"/>
</dbReference>
<dbReference type="GO" id="GO:0004115">
    <property type="term" value="F:3',5'-cyclic-AMP phosphodiesterase activity"/>
    <property type="evidence" value="ECO:0007669"/>
    <property type="project" value="UniProtKB-EC"/>
</dbReference>
<evidence type="ECO:0000256" key="3">
    <source>
        <dbReference type="ARBA" id="ARBA00006437"/>
    </source>
</evidence>
<evidence type="ECO:0000256" key="9">
    <source>
        <dbReference type="PIRSR" id="PIRSR623088-2"/>
    </source>
</evidence>
<organism evidence="14 15">
    <name type="scientific">Bemisia tabaci</name>
    <name type="common">Sweetpotato whitefly</name>
    <name type="synonym">Aleurodes tabaci</name>
    <dbReference type="NCBI Taxonomy" id="7038"/>
    <lineage>
        <taxon>Eukaryota</taxon>
        <taxon>Metazoa</taxon>
        <taxon>Ecdysozoa</taxon>
        <taxon>Arthropoda</taxon>
        <taxon>Hexapoda</taxon>
        <taxon>Insecta</taxon>
        <taxon>Pterygota</taxon>
        <taxon>Neoptera</taxon>
        <taxon>Paraneoptera</taxon>
        <taxon>Hemiptera</taxon>
        <taxon>Sternorrhyncha</taxon>
        <taxon>Aleyrodoidea</taxon>
        <taxon>Aleyrodidae</taxon>
        <taxon>Aleyrodinae</taxon>
        <taxon>Bemisia</taxon>
    </lineage>
</organism>
<feature type="region of interest" description="Disordered" evidence="11">
    <location>
        <begin position="830"/>
        <end position="863"/>
    </location>
</feature>
<keyword evidence="5 10" id="KW-0479">Metal-binding</keyword>
<feature type="region of interest" description="Disordered" evidence="11">
    <location>
        <begin position="440"/>
        <end position="475"/>
    </location>
</feature>
<feature type="domain" description="PAS" evidence="12">
    <location>
        <begin position="219"/>
        <end position="266"/>
    </location>
</feature>
<keyword evidence="6" id="KW-0378">Hydrolase</keyword>
<dbReference type="InterPro" id="IPR057304">
    <property type="entry name" value="PDE8-like_REC_N"/>
</dbReference>
<feature type="binding site" evidence="10">
    <location>
        <position position="594"/>
    </location>
    <ligand>
        <name>Zn(2+)</name>
        <dbReference type="ChEBI" id="CHEBI:29105"/>
        <label>1</label>
    </ligand>
</feature>
<dbReference type="GO" id="GO:0046872">
    <property type="term" value="F:metal ion binding"/>
    <property type="evidence" value="ECO:0007669"/>
    <property type="project" value="UniProtKB-KW"/>
</dbReference>
<accession>A0A9P0AGR5</accession>
<dbReference type="GO" id="GO:0007165">
    <property type="term" value="P:signal transduction"/>
    <property type="evidence" value="ECO:0007669"/>
    <property type="project" value="InterPro"/>
</dbReference>
<evidence type="ECO:0000313" key="15">
    <source>
        <dbReference type="Proteomes" id="UP001152759"/>
    </source>
</evidence>